<dbReference type="PANTHER" id="PTHR48022">
    <property type="entry name" value="PLASTIDIC GLUCOSE TRANSPORTER 4"/>
    <property type="match status" value="1"/>
</dbReference>
<dbReference type="Proteomes" id="UP000781932">
    <property type="component" value="Unassembled WGS sequence"/>
</dbReference>
<protein>
    <submittedName>
        <fullName evidence="9">Hexose transporter</fullName>
    </submittedName>
</protein>
<feature type="transmembrane region" description="Helical" evidence="7">
    <location>
        <begin position="304"/>
        <end position="323"/>
    </location>
</feature>
<organism evidence="9 10">
    <name type="scientific">Colletotrichum karsti</name>
    <dbReference type="NCBI Taxonomy" id="1095194"/>
    <lineage>
        <taxon>Eukaryota</taxon>
        <taxon>Fungi</taxon>
        <taxon>Dikarya</taxon>
        <taxon>Ascomycota</taxon>
        <taxon>Pezizomycotina</taxon>
        <taxon>Sordariomycetes</taxon>
        <taxon>Hypocreomycetidae</taxon>
        <taxon>Glomerellales</taxon>
        <taxon>Glomerellaceae</taxon>
        <taxon>Colletotrichum</taxon>
        <taxon>Colletotrichum boninense species complex</taxon>
    </lineage>
</organism>
<sequence>MVAGFSLGGAVMFWAVSMAADIVGRRRVMMIGDVIIIATSLGQTFCYNARLYIMTRFLMGIGAIIILSLGPVLLTELAHPRQRGALVATYASFFYVGATASAWFTYGSLHFNNEWSWRLPVLIQTLPPLLQLPLMLFVPESPRWLMARGKTDQAKTTLARYHANGHESDELVQKEYEQISCSLELEKHQKKASWMAFLQTTGNRRRLFIVVATSLIQQWSGFGIVTFYFAAALKSVGITQPLQQAGINGGLQTFNFFVALISANMVDRVGRRMLFIFSTTTMLLAMVGLTVATEQFSVNTRPGAGSAVVVMFFIFQLGFDSGYAPLGPLYPAEICPYYLRAKALALHYFITGIGGAAGQFANPVAMADLGWKYYLVYVSVLLVGLFVAWFSFPETKGHTVEEIATIFDKN</sequence>
<dbReference type="Gene3D" id="1.20.1250.20">
    <property type="entry name" value="MFS general substrate transporter like domains"/>
    <property type="match status" value="1"/>
</dbReference>
<evidence type="ECO:0000313" key="9">
    <source>
        <dbReference type="EMBL" id="KAF9876692.1"/>
    </source>
</evidence>
<keyword evidence="6 7" id="KW-0472">Membrane</keyword>
<reference evidence="9" key="2">
    <citation type="submission" date="2020-11" db="EMBL/GenBank/DDBJ databases">
        <title>Whole genome sequencing of Colletotrichum sp.</title>
        <authorList>
            <person name="Li H."/>
        </authorList>
    </citation>
    <scope>NUCLEOTIDE SEQUENCE</scope>
    <source>
        <strain evidence="9">CkLH20</strain>
    </source>
</reference>
<feature type="transmembrane region" description="Helical" evidence="7">
    <location>
        <begin position="207"/>
        <end position="233"/>
    </location>
</feature>
<dbReference type="AlphaFoldDB" id="A0A9P6LLL0"/>
<dbReference type="FunFam" id="1.20.1250.20:FF:000134">
    <property type="entry name" value="MFS sugar transporter protein"/>
    <property type="match status" value="1"/>
</dbReference>
<evidence type="ECO:0000256" key="2">
    <source>
        <dbReference type="ARBA" id="ARBA00010992"/>
    </source>
</evidence>
<dbReference type="PROSITE" id="PS50850">
    <property type="entry name" value="MFS"/>
    <property type="match status" value="1"/>
</dbReference>
<evidence type="ECO:0000256" key="7">
    <source>
        <dbReference type="SAM" id="Phobius"/>
    </source>
</evidence>
<dbReference type="Pfam" id="PF00083">
    <property type="entry name" value="Sugar_tr"/>
    <property type="match status" value="1"/>
</dbReference>
<dbReference type="InterPro" id="IPR050360">
    <property type="entry name" value="MFS_Sugar_Transporters"/>
</dbReference>
<dbReference type="GeneID" id="62161891"/>
<feature type="transmembrane region" description="Helical" evidence="7">
    <location>
        <begin position="245"/>
        <end position="266"/>
    </location>
</feature>
<keyword evidence="5 7" id="KW-1133">Transmembrane helix</keyword>
<reference evidence="9" key="1">
    <citation type="submission" date="2020-03" db="EMBL/GenBank/DDBJ databases">
        <authorList>
            <person name="He L."/>
        </authorList>
    </citation>
    <scope>NUCLEOTIDE SEQUENCE</scope>
    <source>
        <strain evidence="9">CkLH20</strain>
    </source>
</reference>
<evidence type="ECO:0000256" key="6">
    <source>
        <dbReference type="ARBA" id="ARBA00023136"/>
    </source>
</evidence>
<dbReference type="GO" id="GO:0016020">
    <property type="term" value="C:membrane"/>
    <property type="evidence" value="ECO:0007669"/>
    <property type="project" value="UniProtKB-SubCell"/>
</dbReference>
<dbReference type="InterPro" id="IPR005828">
    <property type="entry name" value="MFS_sugar_transport-like"/>
</dbReference>
<feature type="transmembrane region" description="Helical" evidence="7">
    <location>
        <begin position="373"/>
        <end position="392"/>
    </location>
</feature>
<dbReference type="GO" id="GO:0005351">
    <property type="term" value="F:carbohydrate:proton symporter activity"/>
    <property type="evidence" value="ECO:0007669"/>
    <property type="project" value="TreeGrafter"/>
</dbReference>
<accession>A0A9P6LLL0</accession>
<feature type="transmembrane region" description="Helical" evidence="7">
    <location>
        <begin position="51"/>
        <end position="74"/>
    </location>
</feature>
<feature type="transmembrane region" description="Helical" evidence="7">
    <location>
        <begin position="86"/>
        <end position="105"/>
    </location>
</feature>
<dbReference type="InterPro" id="IPR020846">
    <property type="entry name" value="MFS_dom"/>
</dbReference>
<name>A0A9P6LLL0_9PEZI</name>
<evidence type="ECO:0000256" key="3">
    <source>
        <dbReference type="ARBA" id="ARBA00022448"/>
    </source>
</evidence>
<evidence type="ECO:0000259" key="8">
    <source>
        <dbReference type="PROSITE" id="PS50850"/>
    </source>
</evidence>
<feature type="transmembrane region" description="Helical" evidence="7">
    <location>
        <begin position="117"/>
        <end position="138"/>
    </location>
</feature>
<evidence type="ECO:0000256" key="5">
    <source>
        <dbReference type="ARBA" id="ARBA00022989"/>
    </source>
</evidence>
<keyword evidence="4 7" id="KW-0812">Transmembrane</keyword>
<comment type="similarity">
    <text evidence="2">Belongs to the major facilitator superfamily. Sugar transporter (TC 2.A.1.1) family.</text>
</comment>
<proteinExistence type="inferred from homology"/>
<feature type="transmembrane region" description="Helical" evidence="7">
    <location>
        <begin position="273"/>
        <end position="292"/>
    </location>
</feature>
<dbReference type="InterPro" id="IPR005829">
    <property type="entry name" value="Sugar_transporter_CS"/>
</dbReference>
<dbReference type="OrthoDB" id="6133115at2759"/>
<dbReference type="PANTHER" id="PTHR48022:SF64">
    <property type="entry name" value="MAJOR FACILITATOR SUPERFAMILY (MFS) PROFILE DOMAIN-CONTAINING PROTEIN"/>
    <property type="match status" value="1"/>
</dbReference>
<keyword evidence="3" id="KW-0813">Transport</keyword>
<dbReference type="EMBL" id="JAATWM020000017">
    <property type="protein sequence ID" value="KAF9876692.1"/>
    <property type="molecule type" value="Genomic_DNA"/>
</dbReference>
<dbReference type="RefSeq" id="XP_038746153.1">
    <property type="nucleotide sequence ID" value="XM_038888817.1"/>
</dbReference>
<dbReference type="PROSITE" id="PS00216">
    <property type="entry name" value="SUGAR_TRANSPORT_1"/>
    <property type="match status" value="2"/>
</dbReference>
<comment type="subcellular location">
    <subcellularLocation>
        <location evidence="1">Membrane</location>
        <topology evidence="1">Multi-pass membrane protein</topology>
    </subcellularLocation>
</comment>
<gene>
    <name evidence="9" type="ORF">CkaCkLH20_06100</name>
</gene>
<comment type="caution">
    <text evidence="9">The sequence shown here is derived from an EMBL/GenBank/DDBJ whole genome shotgun (WGS) entry which is preliminary data.</text>
</comment>
<keyword evidence="10" id="KW-1185">Reference proteome</keyword>
<feature type="domain" description="Major facilitator superfamily (MFS) profile" evidence="8">
    <location>
        <begin position="1"/>
        <end position="396"/>
    </location>
</feature>
<dbReference type="SUPFAM" id="SSF103473">
    <property type="entry name" value="MFS general substrate transporter"/>
    <property type="match status" value="1"/>
</dbReference>
<evidence type="ECO:0000256" key="1">
    <source>
        <dbReference type="ARBA" id="ARBA00004141"/>
    </source>
</evidence>
<feature type="transmembrane region" description="Helical" evidence="7">
    <location>
        <begin position="344"/>
        <end position="361"/>
    </location>
</feature>
<evidence type="ECO:0000313" key="10">
    <source>
        <dbReference type="Proteomes" id="UP000781932"/>
    </source>
</evidence>
<dbReference type="InterPro" id="IPR036259">
    <property type="entry name" value="MFS_trans_sf"/>
</dbReference>
<evidence type="ECO:0000256" key="4">
    <source>
        <dbReference type="ARBA" id="ARBA00022692"/>
    </source>
</evidence>